<accession>A0A9N9LVD7</accession>
<name>A0A9N9LVD7_9HELO</name>
<sequence>MLKSIFAGLLVFAASQVAAQEEPAPYYDIQSPPFYLTLKSLNTTLDGLYLTACHEGAAIESLCLSQPFTTNFTYAHFYYNTSSSENSSTSGLLTWILPAVGLNVSSSLRLNYNNASNVALPLLFPGDEGAALVNFTAENQLGINLVQDDTLPLPNDFQHTIFRWFICITRYGYLYQTLNWVLGNQSPQSPTCESVAVYRVWA</sequence>
<feature type="chain" id="PRO_5040385767" description="DUF7907 domain-containing protein" evidence="1">
    <location>
        <begin position="20"/>
        <end position="202"/>
    </location>
</feature>
<keyword evidence="1" id="KW-0732">Signal</keyword>
<comment type="caution">
    <text evidence="3">The sequence shown here is derived from an EMBL/GenBank/DDBJ whole genome shotgun (WGS) entry which is preliminary data.</text>
</comment>
<feature type="signal peptide" evidence="1">
    <location>
        <begin position="1"/>
        <end position="19"/>
    </location>
</feature>
<feature type="domain" description="DUF7907" evidence="2">
    <location>
        <begin position="32"/>
        <end position="200"/>
    </location>
</feature>
<evidence type="ECO:0000259" key="2">
    <source>
        <dbReference type="Pfam" id="PF25484"/>
    </source>
</evidence>
<reference evidence="3" key="1">
    <citation type="submission" date="2021-07" db="EMBL/GenBank/DDBJ databases">
        <authorList>
            <person name="Durling M."/>
        </authorList>
    </citation>
    <scope>NUCLEOTIDE SEQUENCE</scope>
</reference>
<dbReference type="AlphaFoldDB" id="A0A9N9LVD7"/>
<evidence type="ECO:0000313" key="3">
    <source>
        <dbReference type="EMBL" id="CAG8978216.1"/>
    </source>
</evidence>
<dbReference type="Proteomes" id="UP000701801">
    <property type="component" value="Unassembled WGS sequence"/>
</dbReference>
<dbReference type="Pfam" id="PF25484">
    <property type="entry name" value="DUF7907"/>
    <property type="match status" value="1"/>
</dbReference>
<dbReference type="OrthoDB" id="3515453at2759"/>
<keyword evidence="4" id="KW-1185">Reference proteome</keyword>
<dbReference type="EMBL" id="CAJVRM010000246">
    <property type="protein sequence ID" value="CAG8978216.1"/>
    <property type="molecule type" value="Genomic_DNA"/>
</dbReference>
<evidence type="ECO:0000313" key="4">
    <source>
        <dbReference type="Proteomes" id="UP000701801"/>
    </source>
</evidence>
<dbReference type="InterPro" id="IPR057229">
    <property type="entry name" value="DUF7907"/>
</dbReference>
<gene>
    <name evidence="3" type="ORF">HYALB_00011797</name>
</gene>
<evidence type="ECO:0000256" key="1">
    <source>
        <dbReference type="SAM" id="SignalP"/>
    </source>
</evidence>
<proteinExistence type="predicted"/>
<protein>
    <recommendedName>
        <fullName evidence="2">DUF7907 domain-containing protein</fullName>
    </recommendedName>
</protein>
<organism evidence="3 4">
    <name type="scientific">Hymenoscyphus albidus</name>
    <dbReference type="NCBI Taxonomy" id="595503"/>
    <lineage>
        <taxon>Eukaryota</taxon>
        <taxon>Fungi</taxon>
        <taxon>Dikarya</taxon>
        <taxon>Ascomycota</taxon>
        <taxon>Pezizomycotina</taxon>
        <taxon>Leotiomycetes</taxon>
        <taxon>Helotiales</taxon>
        <taxon>Helotiaceae</taxon>
        <taxon>Hymenoscyphus</taxon>
    </lineage>
</organism>